<accession>A0A0P1APD9</accession>
<sequence length="57" mass="6459">MYFVPSVGYLWCLTSESTSPLEVCKQAIMASLLWVVEKLRFQESALVNALIKNTGYE</sequence>
<dbReference type="EMBL" id="CCYD01000645">
    <property type="protein sequence ID" value="CEG42887.1"/>
    <property type="molecule type" value="Genomic_DNA"/>
</dbReference>
<dbReference type="Proteomes" id="UP000054928">
    <property type="component" value="Unassembled WGS sequence"/>
</dbReference>
<proteinExistence type="predicted"/>
<evidence type="ECO:0000313" key="1">
    <source>
        <dbReference type="EMBL" id="CEG42887.1"/>
    </source>
</evidence>
<protein>
    <submittedName>
        <fullName evidence="1">Uncharacterized protein</fullName>
    </submittedName>
</protein>
<evidence type="ECO:0000313" key="2">
    <source>
        <dbReference type="Proteomes" id="UP000054928"/>
    </source>
</evidence>
<reference evidence="2" key="1">
    <citation type="submission" date="2014-09" db="EMBL/GenBank/DDBJ databases">
        <authorList>
            <person name="Sharma Rahul"/>
            <person name="Thines Marco"/>
        </authorList>
    </citation>
    <scope>NUCLEOTIDE SEQUENCE [LARGE SCALE GENOMIC DNA]</scope>
</reference>
<dbReference type="GeneID" id="36408179"/>
<dbReference type="RefSeq" id="XP_024579256.1">
    <property type="nucleotide sequence ID" value="XM_024728817.1"/>
</dbReference>
<keyword evidence="2" id="KW-1185">Reference proteome</keyword>
<name>A0A0P1APD9_PLAHL</name>
<dbReference type="AlphaFoldDB" id="A0A0P1APD9"/>
<organism evidence="1 2">
    <name type="scientific">Plasmopara halstedii</name>
    <name type="common">Downy mildew of sunflower</name>
    <dbReference type="NCBI Taxonomy" id="4781"/>
    <lineage>
        <taxon>Eukaryota</taxon>
        <taxon>Sar</taxon>
        <taxon>Stramenopiles</taxon>
        <taxon>Oomycota</taxon>
        <taxon>Peronosporomycetes</taxon>
        <taxon>Peronosporales</taxon>
        <taxon>Peronosporaceae</taxon>
        <taxon>Plasmopara</taxon>
    </lineage>
</organism>